<keyword evidence="3" id="KW-1185">Reference proteome</keyword>
<sequence length="221" mass="23357">MEGGEVMMVMGGMQQKPASARWRTGGRGGMMRAGRGRTHRPISGAAVGQFLLNLVDDTDDPPDEGGVLGNSGGDVFKLSCCRWGGIWSEGVEDDDDDSEDEEEDDEEDEEEDEEEGVGGASVGVDGVGGSSIAVGLFPSPVPLVVLDEELLLRLESTLRHRGLDSDWLIDSRSSSSSPGDLLLSSSMLPQLPIASSDPSPRSRPPSRSLLPSPRSPPPVSL</sequence>
<evidence type="ECO:0000313" key="2">
    <source>
        <dbReference type="EnsemblMetazoa" id="ACUA023080-PA"/>
    </source>
</evidence>
<dbReference type="VEuPathDB" id="VectorBase:ACUA023080"/>
<feature type="region of interest" description="Disordered" evidence="1">
    <location>
        <begin position="88"/>
        <end position="125"/>
    </location>
</feature>
<feature type="region of interest" description="Disordered" evidence="1">
    <location>
        <begin position="168"/>
        <end position="221"/>
    </location>
</feature>
<evidence type="ECO:0000256" key="1">
    <source>
        <dbReference type="SAM" id="MobiDB-lite"/>
    </source>
</evidence>
<feature type="compositionally biased region" description="Low complexity" evidence="1">
    <location>
        <begin position="168"/>
        <end position="186"/>
    </location>
</feature>
<name>A0A182MPC1_9DIPT</name>
<protein>
    <submittedName>
        <fullName evidence="2">Uncharacterized protein</fullName>
    </submittedName>
</protein>
<dbReference type="AlphaFoldDB" id="A0A182MPC1"/>
<accession>A0A182MPC1</accession>
<dbReference type="EnsemblMetazoa" id="ACUA023080-RA">
    <property type="protein sequence ID" value="ACUA023080-PA"/>
    <property type="gene ID" value="ACUA023080"/>
</dbReference>
<reference evidence="2" key="2">
    <citation type="submission" date="2020-05" db="UniProtKB">
        <authorList>
            <consortium name="EnsemblMetazoa"/>
        </authorList>
    </citation>
    <scope>IDENTIFICATION</scope>
    <source>
        <strain evidence="2">A-37</strain>
    </source>
</reference>
<evidence type="ECO:0000313" key="3">
    <source>
        <dbReference type="Proteomes" id="UP000075883"/>
    </source>
</evidence>
<feature type="compositionally biased region" description="Acidic residues" evidence="1">
    <location>
        <begin position="90"/>
        <end position="116"/>
    </location>
</feature>
<feature type="compositionally biased region" description="Low complexity" evidence="1">
    <location>
        <begin position="195"/>
        <end position="212"/>
    </location>
</feature>
<dbReference type="EMBL" id="AXCM01002146">
    <property type="status" value="NOT_ANNOTATED_CDS"/>
    <property type="molecule type" value="Genomic_DNA"/>
</dbReference>
<reference evidence="3" key="1">
    <citation type="submission" date="2013-09" db="EMBL/GenBank/DDBJ databases">
        <title>The Genome Sequence of Anopheles culicifacies species A.</title>
        <authorList>
            <consortium name="The Broad Institute Genomics Platform"/>
            <person name="Neafsey D.E."/>
            <person name="Besansky N."/>
            <person name="Howell P."/>
            <person name="Walton C."/>
            <person name="Young S.K."/>
            <person name="Zeng Q."/>
            <person name="Gargeya S."/>
            <person name="Fitzgerald M."/>
            <person name="Haas B."/>
            <person name="Abouelleil A."/>
            <person name="Allen A.W."/>
            <person name="Alvarado L."/>
            <person name="Arachchi H.M."/>
            <person name="Berlin A.M."/>
            <person name="Chapman S.B."/>
            <person name="Gainer-Dewar J."/>
            <person name="Goldberg J."/>
            <person name="Griggs A."/>
            <person name="Gujja S."/>
            <person name="Hansen M."/>
            <person name="Howarth C."/>
            <person name="Imamovic A."/>
            <person name="Ireland A."/>
            <person name="Larimer J."/>
            <person name="McCowan C."/>
            <person name="Murphy C."/>
            <person name="Pearson M."/>
            <person name="Poon T.W."/>
            <person name="Priest M."/>
            <person name="Roberts A."/>
            <person name="Saif S."/>
            <person name="Shea T."/>
            <person name="Sisk P."/>
            <person name="Sykes S."/>
            <person name="Wortman J."/>
            <person name="Nusbaum C."/>
            <person name="Birren B."/>
        </authorList>
    </citation>
    <scope>NUCLEOTIDE SEQUENCE [LARGE SCALE GENOMIC DNA]</scope>
    <source>
        <strain evidence="3">A-37</strain>
    </source>
</reference>
<feature type="region of interest" description="Disordered" evidence="1">
    <location>
        <begin position="14"/>
        <end position="39"/>
    </location>
</feature>
<organism evidence="2 3">
    <name type="scientific">Anopheles culicifacies</name>
    <dbReference type="NCBI Taxonomy" id="139723"/>
    <lineage>
        <taxon>Eukaryota</taxon>
        <taxon>Metazoa</taxon>
        <taxon>Ecdysozoa</taxon>
        <taxon>Arthropoda</taxon>
        <taxon>Hexapoda</taxon>
        <taxon>Insecta</taxon>
        <taxon>Pterygota</taxon>
        <taxon>Neoptera</taxon>
        <taxon>Endopterygota</taxon>
        <taxon>Diptera</taxon>
        <taxon>Nematocera</taxon>
        <taxon>Culicoidea</taxon>
        <taxon>Culicidae</taxon>
        <taxon>Anophelinae</taxon>
        <taxon>Anopheles</taxon>
        <taxon>culicifacies species complex</taxon>
    </lineage>
</organism>
<proteinExistence type="predicted"/>
<dbReference type="Proteomes" id="UP000075883">
    <property type="component" value="Unassembled WGS sequence"/>
</dbReference>